<evidence type="ECO:0000313" key="2">
    <source>
        <dbReference type="EMBL" id="MBO8473955.1"/>
    </source>
</evidence>
<dbReference type="AlphaFoldDB" id="A0A9D9IKQ4"/>
<protein>
    <submittedName>
        <fullName evidence="2">Uncharacterized protein</fullName>
    </submittedName>
</protein>
<reference evidence="2" key="2">
    <citation type="journal article" date="2021" name="PeerJ">
        <title>Extensive microbial diversity within the chicken gut microbiome revealed by metagenomics and culture.</title>
        <authorList>
            <person name="Gilroy R."/>
            <person name="Ravi A."/>
            <person name="Getino M."/>
            <person name="Pursley I."/>
            <person name="Horton D.L."/>
            <person name="Alikhan N.F."/>
            <person name="Baker D."/>
            <person name="Gharbi K."/>
            <person name="Hall N."/>
            <person name="Watson M."/>
            <person name="Adriaenssens E.M."/>
            <person name="Foster-Nyarko E."/>
            <person name="Jarju S."/>
            <person name="Secka A."/>
            <person name="Antonio M."/>
            <person name="Oren A."/>
            <person name="Chaudhuri R.R."/>
            <person name="La Ragione R."/>
            <person name="Hildebrand F."/>
            <person name="Pallen M.J."/>
        </authorList>
    </citation>
    <scope>NUCLEOTIDE SEQUENCE</scope>
    <source>
        <strain evidence="2">B1-13419</strain>
    </source>
</reference>
<comment type="caution">
    <text evidence="2">The sequence shown here is derived from an EMBL/GenBank/DDBJ whole genome shotgun (WGS) entry which is preliminary data.</text>
</comment>
<sequence>MKKSRIILAAAAAMLAMPLSAQEFEETMGNLPVSMSATDLNDEKGFANSGKFNLSFEGDAEVQYTGATAKNAQYTDLFNNEASRGCNVRISDEHNCYFQINGINTMDINKPVVGFALMKGVRRFDGTDLVVEWSEDGLRWNQLDFEPLPTDEGSELTFMYRKTSVLPNKENISIRFRQGGYGCVFRIDDVCVGPKKLKK</sequence>
<reference evidence="2" key="1">
    <citation type="submission" date="2020-10" db="EMBL/GenBank/DDBJ databases">
        <authorList>
            <person name="Gilroy R."/>
        </authorList>
    </citation>
    <scope>NUCLEOTIDE SEQUENCE</scope>
    <source>
        <strain evidence="2">B1-13419</strain>
    </source>
</reference>
<feature type="chain" id="PRO_5039380026" evidence="1">
    <location>
        <begin position="22"/>
        <end position="199"/>
    </location>
</feature>
<dbReference type="EMBL" id="JADIMD010000021">
    <property type="protein sequence ID" value="MBO8473955.1"/>
    <property type="molecule type" value="Genomic_DNA"/>
</dbReference>
<gene>
    <name evidence="2" type="ORF">IAB91_01515</name>
</gene>
<proteinExistence type="predicted"/>
<name>A0A9D9IKQ4_9BACT</name>
<feature type="signal peptide" evidence="1">
    <location>
        <begin position="1"/>
        <end position="21"/>
    </location>
</feature>
<dbReference type="Proteomes" id="UP000823757">
    <property type="component" value="Unassembled WGS sequence"/>
</dbReference>
<evidence type="ECO:0000256" key="1">
    <source>
        <dbReference type="SAM" id="SignalP"/>
    </source>
</evidence>
<organism evidence="2 3">
    <name type="scientific">Candidatus Cryptobacteroides faecigallinarum</name>
    <dbReference type="NCBI Taxonomy" id="2840763"/>
    <lineage>
        <taxon>Bacteria</taxon>
        <taxon>Pseudomonadati</taxon>
        <taxon>Bacteroidota</taxon>
        <taxon>Bacteroidia</taxon>
        <taxon>Bacteroidales</taxon>
        <taxon>Candidatus Cryptobacteroides</taxon>
    </lineage>
</organism>
<accession>A0A9D9IKQ4</accession>
<evidence type="ECO:0000313" key="3">
    <source>
        <dbReference type="Proteomes" id="UP000823757"/>
    </source>
</evidence>
<keyword evidence="1" id="KW-0732">Signal</keyword>